<feature type="compositionally biased region" description="Basic and acidic residues" evidence="1">
    <location>
        <begin position="1"/>
        <end position="11"/>
    </location>
</feature>
<evidence type="ECO:0000313" key="2">
    <source>
        <dbReference type="EMBL" id="ENU91611.1"/>
    </source>
</evidence>
<comment type="caution">
    <text evidence="2">The sequence shown here is derived from an EMBL/GenBank/DDBJ whole genome shotgun (WGS) entry which is preliminary data.</text>
</comment>
<feature type="region of interest" description="Disordered" evidence="1">
    <location>
        <begin position="1"/>
        <end position="21"/>
    </location>
</feature>
<dbReference type="PATRIC" id="fig|1217712.3.peg.2598"/>
<dbReference type="EMBL" id="APPC01000018">
    <property type="protein sequence ID" value="ENU91611.1"/>
    <property type="molecule type" value="Genomic_DNA"/>
</dbReference>
<accession>N8UVM1</accession>
<dbReference type="AlphaFoldDB" id="N8UVM1"/>
<proteinExistence type="predicted"/>
<name>N8UVM1_9GAMM</name>
<dbReference type="eggNOG" id="COG1783">
    <property type="taxonomic scope" value="Bacteria"/>
</dbReference>
<organism evidence="2 3">
    <name type="scientific">Acinetobacter vivianii</name>
    <dbReference type="NCBI Taxonomy" id="1776742"/>
    <lineage>
        <taxon>Bacteria</taxon>
        <taxon>Pseudomonadati</taxon>
        <taxon>Pseudomonadota</taxon>
        <taxon>Gammaproteobacteria</taxon>
        <taxon>Moraxellales</taxon>
        <taxon>Moraxellaceae</taxon>
        <taxon>Acinetobacter</taxon>
    </lineage>
</organism>
<evidence type="ECO:0000256" key="1">
    <source>
        <dbReference type="SAM" id="MobiDB-lite"/>
    </source>
</evidence>
<evidence type="ECO:0000313" key="3">
    <source>
        <dbReference type="Proteomes" id="UP000013049"/>
    </source>
</evidence>
<dbReference type="Proteomes" id="UP000013049">
    <property type="component" value="Unassembled WGS sequence"/>
</dbReference>
<protein>
    <submittedName>
        <fullName evidence="2">Uncharacterized protein</fullName>
    </submittedName>
</protein>
<sequence length="114" mass="12982">MDGQPGHEPDCKSFSYTSLQGGNIPESEIIVAKRKMDPKTFSQEYEASFESYQGVIFYCFNRTLSASNETVQPNDVLHIGMDFNVTKMAAVVYVRRGDQMHAVDEFVTYLIRQQ</sequence>
<reference evidence="2 3" key="1">
    <citation type="submission" date="2013-02" db="EMBL/GenBank/DDBJ databases">
        <title>The Genome Sequence of Acinetobacter sp. NIPH 758.</title>
        <authorList>
            <consortium name="The Broad Institute Genome Sequencing Platform"/>
            <consortium name="The Broad Institute Genome Sequencing Center for Infectious Disease"/>
            <person name="Cerqueira G."/>
            <person name="Feldgarden M."/>
            <person name="Courvalin P."/>
            <person name="Perichon B."/>
            <person name="Grillot-Courvalin C."/>
            <person name="Clermont D."/>
            <person name="Rocha E."/>
            <person name="Yoon E.-J."/>
            <person name="Nemec A."/>
            <person name="Walker B."/>
            <person name="Young S.K."/>
            <person name="Zeng Q."/>
            <person name="Gargeya S."/>
            <person name="Fitzgerald M."/>
            <person name="Haas B."/>
            <person name="Abouelleil A."/>
            <person name="Alvarado L."/>
            <person name="Arachchi H.M."/>
            <person name="Berlin A.M."/>
            <person name="Chapman S.B."/>
            <person name="Dewar J."/>
            <person name="Goldberg J."/>
            <person name="Griggs A."/>
            <person name="Gujja S."/>
            <person name="Hansen M."/>
            <person name="Howarth C."/>
            <person name="Imamovic A."/>
            <person name="Larimer J."/>
            <person name="McCowan C."/>
            <person name="Murphy C."/>
            <person name="Neiman D."/>
            <person name="Pearson M."/>
            <person name="Priest M."/>
            <person name="Roberts A."/>
            <person name="Saif S."/>
            <person name="Shea T."/>
            <person name="Sisk P."/>
            <person name="Sykes S."/>
            <person name="Wortman J."/>
            <person name="Nusbaum C."/>
            <person name="Birren B."/>
        </authorList>
    </citation>
    <scope>NUCLEOTIDE SEQUENCE [LARGE SCALE GENOMIC DNA]</scope>
    <source>
        <strain evidence="2 3">NIPH 758</strain>
    </source>
</reference>
<dbReference type="HOGENOM" id="CLU_2115713_0_0_6"/>
<gene>
    <name evidence="2" type="ORF">F971_02703</name>
</gene>